<dbReference type="NCBIfam" id="TIGR00152">
    <property type="entry name" value="dephospho-CoA kinase"/>
    <property type="match status" value="1"/>
</dbReference>
<keyword evidence="5 8" id="KW-0418">Kinase</keyword>
<dbReference type="InterPro" id="IPR027417">
    <property type="entry name" value="P-loop_NTPase"/>
</dbReference>
<dbReference type="Proteomes" id="UP000242972">
    <property type="component" value="Unassembled WGS sequence"/>
</dbReference>
<comment type="function">
    <text evidence="8">Catalyzes the phosphorylation of the 3'-hydroxyl group of dephosphocoenzyme A to form coenzyme A.</text>
</comment>
<evidence type="ECO:0000256" key="1">
    <source>
        <dbReference type="ARBA" id="ARBA00009018"/>
    </source>
</evidence>
<sequence length="204" mass="22728">MRVIGLTGGIGSGKSQVSAILKDLGVPVIDADALTHACQTRGQPVWAAIWQQFGWSILGPNGEILRRKLGFLVFHDEDARKKLNQLVHPSVRALMAQGLDVFRRQGQLLAVLDVPLLIEGGLHKMVDEVWVVYADLTQQLSRIMERDHVDVTEAERRIGAQMPLDQKLSYAQVVIDNRGTLDELKDVVTQLWHKAQDRAKPDDG</sequence>
<keyword evidence="6 8" id="KW-0067">ATP-binding</keyword>
<comment type="similarity">
    <text evidence="1 8">Belongs to the CoaE family.</text>
</comment>
<dbReference type="HAMAP" id="MF_00376">
    <property type="entry name" value="Dephospho_CoA_kinase"/>
    <property type="match status" value="1"/>
</dbReference>
<dbReference type="SUPFAM" id="SSF52540">
    <property type="entry name" value="P-loop containing nucleoside triphosphate hydrolases"/>
    <property type="match status" value="1"/>
</dbReference>
<keyword evidence="3 8" id="KW-0808">Transferase</keyword>
<evidence type="ECO:0000256" key="8">
    <source>
        <dbReference type="HAMAP-Rule" id="MF_00376"/>
    </source>
</evidence>
<protein>
    <recommendedName>
        <fullName evidence="8 9">Dephospho-CoA kinase</fullName>
        <ecNumber evidence="8 9">2.7.1.24</ecNumber>
    </recommendedName>
    <alternativeName>
        <fullName evidence="8">Dephosphocoenzyme A kinase</fullName>
    </alternativeName>
</protein>
<evidence type="ECO:0000256" key="9">
    <source>
        <dbReference type="NCBIfam" id="TIGR00152"/>
    </source>
</evidence>
<dbReference type="CDD" id="cd02022">
    <property type="entry name" value="DPCK"/>
    <property type="match status" value="1"/>
</dbReference>
<evidence type="ECO:0000256" key="4">
    <source>
        <dbReference type="ARBA" id="ARBA00022741"/>
    </source>
</evidence>
<evidence type="ECO:0000256" key="2">
    <source>
        <dbReference type="ARBA" id="ARBA00022490"/>
    </source>
</evidence>
<dbReference type="PROSITE" id="PS51219">
    <property type="entry name" value="DPCK"/>
    <property type="match status" value="1"/>
</dbReference>
<dbReference type="Pfam" id="PF01121">
    <property type="entry name" value="CoaE"/>
    <property type="match status" value="1"/>
</dbReference>
<keyword evidence="7 8" id="KW-0173">Coenzyme A biosynthesis</keyword>
<dbReference type="FunFam" id="3.40.50.300:FF:000991">
    <property type="entry name" value="Dephospho-CoA kinase"/>
    <property type="match status" value="1"/>
</dbReference>
<name>A0A2T2XLM7_9FIRM</name>
<keyword evidence="2 8" id="KW-0963">Cytoplasm</keyword>
<evidence type="ECO:0000256" key="7">
    <source>
        <dbReference type="ARBA" id="ARBA00022993"/>
    </source>
</evidence>
<proteinExistence type="inferred from homology"/>
<evidence type="ECO:0000256" key="5">
    <source>
        <dbReference type="ARBA" id="ARBA00022777"/>
    </source>
</evidence>
<evidence type="ECO:0000256" key="6">
    <source>
        <dbReference type="ARBA" id="ARBA00022840"/>
    </source>
</evidence>
<dbReference type="GO" id="GO:0004140">
    <property type="term" value="F:dephospho-CoA kinase activity"/>
    <property type="evidence" value="ECO:0007669"/>
    <property type="project" value="UniProtKB-UniRule"/>
</dbReference>
<dbReference type="InterPro" id="IPR001977">
    <property type="entry name" value="Depp_CoAkinase"/>
</dbReference>
<evidence type="ECO:0000313" key="10">
    <source>
        <dbReference type="EMBL" id="PSR35338.1"/>
    </source>
</evidence>
<dbReference type="PANTHER" id="PTHR10695">
    <property type="entry name" value="DEPHOSPHO-COA KINASE-RELATED"/>
    <property type="match status" value="1"/>
</dbReference>
<dbReference type="EMBL" id="PXYW01000002">
    <property type="protein sequence ID" value="PSR35338.1"/>
    <property type="molecule type" value="Genomic_DNA"/>
</dbReference>
<dbReference type="GO" id="GO:0005737">
    <property type="term" value="C:cytoplasm"/>
    <property type="evidence" value="ECO:0007669"/>
    <property type="project" value="UniProtKB-SubCell"/>
</dbReference>
<gene>
    <name evidence="8" type="primary">coaE</name>
    <name evidence="10" type="ORF">C7B46_01320</name>
</gene>
<dbReference type="Gene3D" id="3.40.50.300">
    <property type="entry name" value="P-loop containing nucleotide triphosphate hydrolases"/>
    <property type="match status" value="1"/>
</dbReference>
<dbReference type="EC" id="2.7.1.24" evidence="8 9"/>
<evidence type="ECO:0000313" key="11">
    <source>
        <dbReference type="Proteomes" id="UP000242972"/>
    </source>
</evidence>
<dbReference type="UniPathway" id="UPA00241">
    <property type="reaction ID" value="UER00356"/>
</dbReference>
<accession>A0A2T2XLM7</accession>
<comment type="pathway">
    <text evidence="8">Cofactor biosynthesis; coenzyme A biosynthesis; CoA from (R)-pantothenate: step 5/5.</text>
</comment>
<evidence type="ECO:0000256" key="3">
    <source>
        <dbReference type="ARBA" id="ARBA00022679"/>
    </source>
</evidence>
<comment type="catalytic activity">
    <reaction evidence="8">
        <text>3'-dephospho-CoA + ATP = ADP + CoA + H(+)</text>
        <dbReference type="Rhea" id="RHEA:18245"/>
        <dbReference type="ChEBI" id="CHEBI:15378"/>
        <dbReference type="ChEBI" id="CHEBI:30616"/>
        <dbReference type="ChEBI" id="CHEBI:57287"/>
        <dbReference type="ChEBI" id="CHEBI:57328"/>
        <dbReference type="ChEBI" id="CHEBI:456216"/>
        <dbReference type="EC" id="2.7.1.24"/>
    </reaction>
</comment>
<dbReference type="PANTHER" id="PTHR10695:SF46">
    <property type="entry name" value="BIFUNCTIONAL COENZYME A SYNTHASE-RELATED"/>
    <property type="match status" value="1"/>
</dbReference>
<keyword evidence="4 8" id="KW-0547">Nucleotide-binding</keyword>
<dbReference type="AlphaFoldDB" id="A0A2T2XLM7"/>
<reference evidence="10 11" key="1">
    <citation type="journal article" date="2014" name="BMC Genomics">
        <title>Comparison of environmental and isolate Sulfobacillus genomes reveals diverse carbon, sulfur, nitrogen, and hydrogen metabolisms.</title>
        <authorList>
            <person name="Justice N.B."/>
            <person name="Norman A."/>
            <person name="Brown C.T."/>
            <person name="Singh A."/>
            <person name="Thomas B.C."/>
            <person name="Banfield J.F."/>
        </authorList>
    </citation>
    <scope>NUCLEOTIDE SEQUENCE [LARGE SCALE GENOMIC DNA]</scope>
    <source>
        <strain evidence="10">AMDSBA4</strain>
    </source>
</reference>
<dbReference type="GO" id="GO:0015937">
    <property type="term" value="P:coenzyme A biosynthetic process"/>
    <property type="evidence" value="ECO:0007669"/>
    <property type="project" value="UniProtKB-UniRule"/>
</dbReference>
<comment type="subcellular location">
    <subcellularLocation>
        <location evidence="8">Cytoplasm</location>
    </subcellularLocation>
</comment>
<comment type="caution">
    <text evidence="10">The sequence shown here is derived from an EMBL/GenBank/DDBJ whole genome shotgun (WGS) entry which is preliminary data.</text>
</comment>
<organism evidence="10 11">
    <name type="scientific">Sulfobacillus benefaciens</name>
    <dbReference type="NCBI Taxonomy" id="453960"/>
    <lineage>
        <taxon>Bacteria</taxon>
        <taxon>Bacillati</taxon>
        <taxon>Bacillota</taxon>
        <taxon>Clostridia</taxon>
        <taxon>Eubacteriales</taxon>
        <taxon>Clostridiales Family XVII. Incertae Sedis</taxon>
        <taxon>Sulfobacillus</taxon>
    </lineage>
</organism>
<dbReference type="GO" id="GO:0005524">
    <property type="term" value="F:ATP binding"/>
    <property type="evidence" value="ECO:0007669"/>
    <property type="project" value="UniProtKB-UniRule"/>
</dbReference>
<feature type="binding site" evidence="8">
    <location>
        <begin position="11"/>
        <end position="16"/>
    </location>
    <ligand>
        <name>ATP</name>
        <dbReference type="ChEBI" id="CHEBI:30616"/>
    </ligand>
</feature>